<comment type="caution">
    <text evidence="1">The sequence shown here is derived from an EMBL/GenBank/DDBJ whole genome shotgun (WGS) entry which is preliminary data.</text>
</comment>
<name>A0ACC1MFG0_9APHY</name>
<gene>
    <name evidence="1" type="ORF">NUW54_g14012</name>
</gene>
<dbReference type="EMBL" id="JANSHE010006893">
    <property type="protein sequence ID" value="KAJ2965757.1"/>
    <property type="molecule type" value="Genomic_DNA"/>
</dbReference>
<dbReference type="Proteomes" id="UP001144978">
    <property type="component" value="Unassembled WGS sequence"/>
</dbReference>
<keyword evidence="2" id="KW-1185">Reference proteome</keyword>
<evidence type="ECO:0000313" key="2">
    <source>
        <dbReference type="Proteomes" id="UP001144978"/>
    </source>
</evidence>
<proteinExistence type="predicted"/>
<sequence>MDEKGMQRGGKGQIKHNKYLVPRGQRTNYKLHSSDLQLITIIECVCADGSAIQPTFIFGGKDFNSDMFEGIHPDVCVAHSPSGWTQNTICVEWFKRSFIPQTNARRVSEAPILLILDGHRSHVTIEMINLAIENNIHIFLFPPHTTHRLQPLDVGVFNALQSAWHIHMNRFYRISRGEKMDAGEFIREYLALRNRLFTESLIRSAWDASGITSGHFRADFFPDSDFAPSHTTSILAHVPSSYPTKHPLFPENASRRYAPNPSEPSEPQTLRHIEERLEAVSPSDASLSSESELSSDSESEPDSSPGETSFESLHPQYGTPKCKHIFY</sequence>
<accession>A0ACC1MFG0</accession>
<organism evidence="1 2">
    <name type="scientific">Trametes sanguinea</name>
    <dbReference type="NCBI Taxonomy" id="158606"/>
    <lineage>
        <taxon>Eukaryota</taxon>
        <taxon>Fungi</taxon>
        <taxon>Dikarya</taxon>
        <taxon>Basidiomycota</taxon>
        <taxon>Agaricomycotina</taxon>
        <taxon>Agaricomycetes</taxon>
        <taxon>Polyporales</taxon>
        <taxon>Polyporaceae</taxon>
        <taxon>Trametes</taxon>
    </lineage>
</organism>
<reference evidence="1" key="1">
    <citation type="submission" date="2022-08" db="EMBL/GenBank/DDBJ databases">
        <title>Genome Sequence of Pycnoporus sanguineus.</title>
        <authorList>
            <person name="Buettner E."/>
        </authorList>
    </citation>
    <scope>NUCLEOTIDE SEQUENCE</scope>
    <source>
        <strain evidence="1">CG-C14</strain>
    </source>
</reference>
<protein>
    <submittedName>
        <fullName evidence="1">Uncharacterized protein</fullName>
    </submittedName>
</protein>
<evidence type="ECO:0000313" key="1">
    <source>
        <dbReference type="EMBL" id="KAJ2965757.1"/>
    </source>
</evidence>